<dbReference type="EMBL" id="KZ679678">
    <property type="protein sequence ID" value="PTB56318.1"/>
    <property type="molecule type" value="Genomic_DNA"/>
</dbReference>
<evidence type="ECO:0000313" key="1">
    <source>
        <dbReference type="EMBL" id="PTB56318.1"/>
    </source>
</evidence>
<name>A0A2T4AHC4_TRIHA</name>
<evidence type="ECO:0000313" key="2">
    <source>
        <dbReference type="Proteomes" id="UP000241690"/>
    </source>
</evidence>
<proteinExistence type="predicted"/>
<dbReference type="Proteomes" id="UP000241690">
    <property type="component" value="Unassembled WGS sequence"/>
</dbReference>
<organism evidence="1 2">
    <name type="scientific">Trichoderma harzianum CBS 226.95</name>
    <dbReference type="NCBI Taxonomy" id="983964"/>
    <lineage>
        <taxon>Eukaryota</taxon>
        <taxon>Fungi</taxon>
        <taxon>Dikarya</taxon>
        <taxon>Ascomycota</taxon>
        <taxon>Pezizomycotina</taxon>
        <taxon>Sordariomycetes</taxon>
        <taxon>Hypocreomycetidae</taxon>
        <taxon>Hypocreales</taxon>
        <taxon>Hypocreaceae</taxon>
        <taxon>Trichoderma</taxon>
    </lineage>
</organism>
<dbReference type="GeneID" id="36623220"/>
<protein>
    <submittedName>
        <fullName evidence="1">Uncharacterized protein</fullName>
    </submittedName>
</protein>
<dbReference type="AlphaFoldDB" id="A0A2T4AHC4"/>
<dbReference type="RefSeq" id="XP_024775995.1">
    <property type="nucleotide sequence ID" value="XM_024914654.1"/>
</dbReference>
<gene>
    <name evidence="1" type="ORF">M431DRAFT_372815</name>
</gene>
<accession>A0A2T4AHC4</accession>
<reference evidence="1 2" key="1">
    <citation type="submission" date="2016-07" db="EMBL/GenBank/DDBJ databases">
        <title>Multiple horizontal gene transfer events from other fungi enriched the ability of initially mycotrophic Trichoderma (Ascomycota) to feed on dead plant biomass.</title>
        <authorList>
            <consortium name="DOE Joint Genome Institute"/>
            <person name="Aerts A."/>
            <person name="Atanasova L."/>
            <person name="Chenthamara K."/>
            <person name="Zhang J."/>
            <person name="Grujic M."/>
            <person name="Henrissat B."/>
            <person name="Kuo A."/>
            <person name="Salamov A."/>
            <person name="Lipzen A."/>
            <person name="Labutti K."/>
            <person name="Barry K."/>
            <person name="Miao Y."/>
            <person name="Rahimi M.J."/>
            <person name="Shen Q."/>
            <person name="Grigoriev I.V."/>
            <person name="Kubicek C.P."/>
            <person name="Druzhinina I.S."/>
        </authorList>
    </citation>
    <scope>NUCLEOTIDE SEQUENCE [LARGE SCALE GENOMIC DNA]</scope>
    <source>
        <strain evidence="1 2">CBS 226.95</strain>
    </source>
</reference>
<keyword evidence="2" id="KW-1185">Reference proteome</keyword>
<sequence>MSFANRAAGGSLLLNVLPCLPTYSVQVLRLASAEARFVWIGWDGSVAEWDWVQCLDAFQTHMYEDARLQSTTSKKKLYVRKMLHMNPSGTAASSMLGMMKNTNGLILTFPTLKQPVLFLYHRIVPRALKLR</sequence>